<feature type="compositionally biased region" description="Basic and acidic residues" evidence="3">
    <location>
        <begin position="107"/>
        <end position="130"/>
    </location>
</feature>
<dbReference type="Pfam" id="PF00076">
    <property type="entry name" value="RRM_1"/>
    <property type="match status" value="1"/>
</dbReference>
<keyword evidence="2" id="KW-0802">TPR repeat</keyword>
<feature type="compositionally biased region" description="Basic and acidic residues" evidence="3">
    <location>
        <begin position="146"/>
        <end position="161"/>
    </location>
</feature>
<dbReference type="PROSITE" id="PS50005">
    <property type="entry name" value="TPR"/>
    <property type="match status" value="2"/>
</dbReference>
<gene>
    <name evidence="5" type="ORF">JOB18_009133</name>
</gene>
<dbReference type="SMART" id="SM00028">
    <property type="entry name" value="TPR"/>
    <property type="match status" value="3"/>
</dbReference>
<feature type="repeat" description="TPR" evidence="2">
    <location>
        <begin position="355"/>
        <end position="388"/>
    </location>
</feature>
<dbReference type="EMBL" id="JAGKHQ010000015">
    <property type="protein sequence ID" value="KAG7495951.1"/>
    <property type="molecule type" value="Genomic_DNA"/>
</dbReference>
<dbReference type="InterPro" id="IPR000504">
    <property type="entry name" value="RRM_dom"/>
</dbReference>
<sequence length="636" mass="71792">MDMYRDETEFTDMEMIQTVVGMFENNRHMQRIVRYGLLGLEYEDEDTVDYDDWVHEPHNFHGCQRLSDAMGSDRFRGNTTRSSHSVFQHPIHYYIPPHEPPLSARLQSKESDAERNARLLEEVKQNEEKAQKKRLKKQKQKKRKQLEKEKQNAVKSEEGKTDVQQSDTGESKAADKKSKDDKSSSVDQLALGKDTDGSEDETDGDGSDKDGSFDSEDLDMTSTFVTKAALIVKRKLEQKPQHENKEKKTPVKECKTVPEKAKEKPEVEKKDSAAHSIPTIEDNIRISTELAVIGNKFASSGDFNMAVKYFTNAIKYNPTEFKLFGNRSFCFEKMQVYEKALADAELCLNMCPGWIKGLFRKGRALAGLKRYEEAAQAFNEVLRLESSYAEAAQELMRVQIMQLMEYGFTREQSSNALIIHGTVKKALAVLSTLNHQPAQVVNVTGVSPVLSANTNPAAAAAAPPPHPSLSQDAPTTSLKHKPLGPIQNMSNVQNHLRPAPNMTVKSSNENSQPPPELFPVWVGNLYYPVSDSVLTNLFNKAGDVYSVKVLAFKRCAFVNFTKQEFCDEAIRKFHGFELNGMKIAVRYPDRIPYGMGISRSALRADDLQNESVGQYTLGGRRPVRPQRCEYRDNDKN</sequence>
<feature type="compositionally biased region" description="Basic residues" evidence="3">
    <location>
        <begin position="131"/>
        <end position="145"/>
    </location>
</feature>
<dbReference type="PANTHER" id="PTHR47678">
    <property type="entry name" value="TETRATRICOPEPTIDE REPEAT PROTEIN 31"/>
    <property type="match status" value="1"/>
</dbReference>
<dbReference type="Proteomes" id="UP000693946">
    <property type="component" value="Linkage Group LG3"/>
</dbReference>
<feature type="region of interest" description="Disordered" evidence="3">
    <location>
        <begin position="236"/>
        <end position="274"/>
    </location>
</feature>
<dbReference type="SMART" id="SM00360">
    <property type="entry name" value="RRM"/>
    <property type="match status" value="1"/>
</dbReference>
<keyword evidence="1" id="KW-0694">RNA-binding</keyword>
<dbReference type="PANTHER" id="PTHR47678:SF1">
    <property type="entry name" value="TETRATRICOPEPTIDE REPEAT PROTEIN 31"/>
    <property type="match status" value="1"/>
</dbReference>
<accession>A0AAV6QSC6</accession>
<reference evidence="5 6" key="1">
    <citation type="journal article" date="2021" name="Sci. Rep.">
        <title>Chromosome anchoring in Senegalese sole (Solea senegalensis) reveals sex-associated markers and genome rearrangements in flatfish.</title>
        <authorList>
            <person name="Guerrero-Cozar I."/>
            <person name="Gomez-Garrido J."/>
            <person name="Berbel C."/>
            <person name="Martinez-Blanch J.F."/>
            <person name="Alioto T."/>
            <person name="Claros M.G."/>
            <person name="Gagnaire P.A."/>
            <person name="Manchado M."/>
        </authorList>
    </citation>
    <scope>NUCLEOTIDE SEQUENCE [LARGE SCALE GENOMIC DNA]</scope>
    <source>
        <strain evidence="5">Sse05_10M</strain>
    </source>
</reference>
<keyword evidence="6" id="KW-1185">Reference proteome</keyword>
<evidence type="ECO:0000256" key="2">
    <source>
        <dbReference type="PROSITE-ProRule" id="PRU00339"/>
    </source>
</evidence>
<evidence type="ECO:0000313" key="5">
    <source>
        <dbReference type="EMBL" id="KAG7495951.1"/>
    </source>
</evidence>
<name>A0AAV6QSC6_SOLSE</name>
<dbReference type="AlphaFoldDB" id="A0AAV6QSC6"/>
<feature type="repeat" description="TPR" evidence="2">
    <location>
        <begin position="287"/>
        <end position="320"/>
    </location>
</feature>
<evidence type="ECO:0000256" key="1">
    <source>
        <dbReference type="PROSITE-ProRule" id="PRU00176"/>
    </source>
</evidence>
<dbReference type="GO" id="GO:0003723">
    <property type="term" value="F:RNA binding"/>
    <property type="evidence" value="ECO:0007669"/>
    <property type="project" value="UniProtKB-UniRule"/>
</dbReference>
<feature type="compositionally biased region" description="Basic and acidic residues" evidence="3">
    <location>
        <begin position="169"/>
        <end position="184"/>
    </location>
</feature>
<feature type="region of interest" description="Disordered" evidence="3">
    <location>
        <begin position="92"/>
        <end position="218"/>
    </location>
</feature>
<evidence type="ECO:0000259" key="4">
    <source>
        <dbReference type="PROSITE" id="PS50102"/>
    </source>
</evidence>
<proteinExistence type="predicted"/>
<dbReference type="InterPro" id="IPR019734">
    <property type="entry name" value="TPR_rpt"/>
</dbReference>
<feature type="region of interest" description="Disordered" evidence="3">
    <location>
        <begin position="456"/>
        <end position="476"/>
    </location>
</feature>
<dbReference type="CDD" id="cd00590">
    <property type="entry name" value="RRM_SF"/>
    <property type="match status" value="1"/>
</dbReference>
<feature type="compositionally biased region" description="Basic and acidic residues" evidence="3">
    <location>
        <begin position="236"/>
        <end position="273"/>
    </location>
</feature>
<organism evidence="5 6">
    <name type="scientific">Solea senegalensis</name>
    <name type="common">Senegalese sole</name>
    <dbReference type="NCBI Taxonomy" id="28829"/>
    <lineage>
        <taxon>Eukaryota</taxon>
        <taxon>Metazoa</taxon>
        <taxon>Chordata</taxon>
        <taxon>Craniata</taxon>
        <taxon>Vertebrata</taxon>
        <taxon>Euteleostomi</taxon>
        <taxon>Actinopterygii</taxon>
        <taxon>Neopterygii</taxon>
        <taxon>Teleostei</taxon>
        <taxon>Neoteleostei</taxon>
        <taxon>Acanthomorphata</taxon>
        <taxon>Carangaria</taxon>
        <taxon>Pleuronectiformes</taxon>
        <taxon>Pleuronectoidei</taxon>
        <taxon>Soleidae</taxon>
        <taxon>Solea</taxon>
    </lineage>
</organism>
<evidence type="ECO:0000256" key="3">
    <source>
        <dbReference type="SAM" id="MobiDB-lite"/>
    </source>
</evidence>
<comment type="caution">
    <text evidence="5">The sequence shown here is derived from an EMBL/GenBank/DDBJ whole genome shotgun (WGS) entry which is preliminary data.</text>
</comment>
<dbReference type="PROSITE" id="PS50102">
    <property type="entry name" value="RRM"/>
    <property type="match status" value="1"/>
</dbReference>
<dbReference type="Pfam" id="PF13181">
    <property type="entry name" value="TPR_8"/>
    <property type="match status" value="1"/>
</dbReference>
<feature type="domain" description="RRM" evidence="4">
    <location>
        <begin position="518"/>
        <end position="590"/>
    </location>
</feature>
<protein>
    <submittedName>
        <fullName evidence="5">Tetratricopeptide repeat protein 31-like isoform X2</fullName>
    </submittedName>
</protein>
<evidence type="ECO:0000313" key="6">
    <source>
        <dbReference type="Proteomes" id="UP000693946"/>
    </source>
</evidence>